<dbReference type="Proteomes" id="UP000193411">
    <property type="component" value="Unassembled WGS sequence"/>
</dbReference>
<feature type="transmembrane region" description="Helical" evidence="6">
    <location>
        <begin position="6"/>
        <end position="26"/>
    </location>
</feature>
<evidence type="ECO:0000256" key="2">
    <source>
        <dbReference type="ARBA" id="ARBA00022692"/>
    </source>
</evidence>
<evidence type="ECO:0000256" key="6">
    <source>
        <dbReference type="SAM" id="Phobius"/>
    </source>
</evidence>
<dbReference type="PANTHER" id="PTHR31274:SF1">
    <property type="entry name" value="AGL149CP"/>
    <property type="match status" value="1"/>
</dbReference>
<keyword evidence="2 6" id="KW-0812">Transmembrane</keyword>
<keyword evidence="8" id="KW-1185">Reference proteome</keyword>
<dbReference type="STRING" id="765915.A0A1Y2HL10"/>
<feature type="transmembrane region" description="Helical" evidence="6">
    <location>
        <begin position="142"/>
        <end position="160"/>
    </location>
</feature>
<feature type="compositionally biased region" description="Low complexity" evidence="5">
    <location>
        <begin position="198"/>
        <end position="208"/>
    </location>
</feature>
<feature type="transmembrane region" description="Helical" evidence="6">
    <location>
        <begin position="449"/>
        <end position="472"/>
    </location>
</feature>
<feature type="compositionally biased region" description="Low complexity" evidence="5">
    <location>
        <begin position="223"/>
        <end position="246"/>
    </location>
</feature>
<name>A0A1Y2HL10_9FUNG</name>
<evidence type="ECO:0000256" key="5">
    <source>
        <dbReference type="SAM" id="MobiDB-lite"/>
    </source>
</evidence>
<proteinExistence type="predicted"/>
<keyword evidence="3 6" id="KW-1133">Transmembrane helix</keyword>
<feature type="transmembrane region" description="Helical" evidence="6">
    <location>
        <begin position="416"/>
        <end position="437"/>
    </location>
</feature>
<dbReference type="GO" id="GO:0055085">
    <property type="term" value="P:transmembrane transport"/>
    <property type="evidence" value="ECO:0007669"/>
    <property type="project" value="InterPro"/>
</dbReference>
<feature type="region of interest" description="Disordered" evidence="5">
    <location>
        <begin position="182"/>
        <end position="208"/>
    </location>
</feature>
<evidence type="ECO:0000256" key="3">
    <source>
        <dbReference type="ARBA" id="ARBA00022989"/>
    </source>
</evidence>
<comment type="subcellular location">
    <subcellularLocation>
        <location evidence="1">Membrane</location>
        <topology evidence="1">Multi-pass membrane protein</topology>
    </subcellularLocation>
</comment>
<dbReference type="OrthoDB" id="435607at2759"/>
<dbReference type="AlphaFoldDB" id="A0A1Y2HL10"/>
<organism evidence="7 8">
    <name type="scientific">Catenaria anguillulae PL171</name>
    <dbReference type="NCBI Taxonomy" id="765915"/>
    <lineage>
        <taxon>Eukaryota</taxon>
        <taxon>Fungi</taxon>
        <taxon>Fungi incertae sedis</taxon>
        <taxon>Blastocladiomycota</taxon>
        <taxon>Blastocladiomycetes</taxon>
        <taxon>Blastocladiales</taxon>
        <taxon>Catenariaceae</taxon>
        <taxon>Catenaria</taxon>
    </lineage>
</organism>
<feature type="transmembrane region" description="Helical" evidence="6">
    <location>
        <begin position="72"/>
        <end position="98"/>
    </location>
</feature>
<feature type="transmembrane region" description="Helical" evidence="6">
    <location>
        <begin position="308"/>
        <end position="327"/>
    </location>
</feature>
<accession>A0A1Y2HL10</accession>
<gene>
    <name evidence="7" type="ORF">BCR44DRAFT_60156</name>
</gene>
<dbReference type="PANTHER" id="PTHR31274">
    <property type="entry name" value="PROTEIN ECM3"/>
    <property type="match status" value="1"/>
</dbReference>
<evidence type="ECO:0000313" key="7">
    <source>
        <dbReference type="EMBL" id="ORZ35278.1"/>
    </source>
</evidence>
<evidence type="ECO:0000256" key="1">
    <source>
        <dbReference type="ARBA" id="ARBA00004141"/>
    </source>
</evidence>
<feature type="transmembrane region" description="Helical" evidence="6">
    <location>
        <begin position="377"/>
        <end position="410"/>
    </location>
</feature>
<dbReference type="InterPro" id="IPR040254">
    <property type="entry name" value="Ecm3-like"/>
</dbReference>
<comment type="caution">
    <text evidence="7">The sequence shown here is derived from an EMBL/GenBank/DDBJ whole genome shotgun (WGS) entry which is preliminary data.</text>
</comment>
<feature type="region of interest" description="Disordered" evidence="5">
    <location>
        <begin position="223"/>
        <end position="279"/>
    </location>
</feature>
<keyword evidence="4 6" id="KW-0472">Membrane</keyword>
<dbReference type="InterPro" id="IPR004776">
    <property type="entry name" value="Mem_transp_PIN-like"/>
</dbReference>
<reference evidence="7 8" key="1">
    <citation type="submission" date="2016-07" db="EMBL/GenBank/DDBJ databases">
        <title>Pervasive Adenine N6-methylation of Active Genes in Fungi.</title>
        <authorList>
            <consortium name="DOE Joint Genome Institute"/>
            <person name="Mondo S.J."/>
            <person name="Dannebaum R.O."/>
            <person name="Kuo R.C."/>
            <person name="Labutti K."/>
            <person name="Haridas S."/>
            <person name="Kuo A."/>
            <person name="Salamov A."/>
            <person name="Ahrendt S.R."/>
            <person name="Lipzen A."/>
            <person name="Sullivan W."/>
            <person name="Andreopoulos W.B."/>
            <person name="Clum A."/>
            <person name="Lindquist E."/>
            <person name="Daum C."/>
            <person name="Ramamoorthy G.K."/>
            <person name="Gryganskyi A."/>
            <person name="Culley D."/>
            <person name="Magnuson J.K."/>
            <person name="James T.Y."/>
            <person name="O'Malley M.A."/>
            <person name="Stajich J.E."/>
            <person name="Spatafora J.W."/>
            <person name="Visel A."/>
            <person name="Grigoriev I.V."/>
        </authorList>
    </citation>
    <scope>NUCLEOTIDE SEQUENCE [LARGE SCALE GENOMIC DNA]</scope>
    <source>
        <strain evidence="7 8">PL171</strain>
    </source>
</reference>
<feature type="compositionally biased region" description="Polar residues" evidence="5">
    <location>
        <begin position="268"/>
        <end position="279"/>
    </location>
</feature>
<sequence length="476" mass="50696">MSSSSIGTYIFAAARAVLKVALVCGAGAISFKSGMFDEPSMKLMSKLYVQVLIPSLLFSKTALAITPTNAPYLGQLIGVSVLYLAIGHLAGFVIYRMLINKLPRHFRRTIIPMAAYGNSGDLVLSILASVGNEPPFNKGDQALGVAFVAIFLASFNIVFFSSATAHFAADVAHLVEAEEVAMTPQESRNPSLELDDGPASSSSASSLLPEGDVADIQDQEIVPPSSSTFVSSSASASNASPSSRLSPEVKERPPATPPPRAHAPNAPLNSNAEAQHEASPSTMHTIRRIWLTVSTHPLLSSLLNLPNIGLFSGLLVALIPGALPLMVPTSSAPLSFIYSAFDFLGQAAVPLSLTIFGASLTTLETDRRVWREYPGIPWALILVLVFRLILMPVIGIVVVEVILVGALGWIPKEEKMLRFVLMIEAAVPTAQLVLIMAKYYHPQGEAKEAAAMTLAQYAVCFLTLTASLAFILNLLS</sequence>
<dbReference type="GO" id="GO:0016020">
    <property type="term" value="C:membrane"/>
    <property type="evidence" value="ECO:0007669"/>
    <property type="project" value="UniProtKB-SubCell"/>
</dbReference>
<protein>
    <submittedName>
        <fullName evidence="7">Auxin efflux carrier</fullName>
    </submittedName>
</protein>
<evidence type="ECO:0000256" key="4">
    <source>
        <dbReference type="ARBA" id="ARBA00023136"/>
    </source>
</evidence>
<evidence type="ECO:0000313" key="8">
    <source>
        <dbReference type="Proteomes" id="UP000193411"/>
    </source>
</evidence>
<dbReference type="EMBL" id="MCFL01000023">
    <property type="protein sequence ID" value="ORZ35278.1"/>
    <property type="molecule type" value="Genomic_DNA"/>
</dbReference>
<dbReference type="Pfam" id="PF03547">
    <property type="entry name" value="Mem_trans"/>
    <property type="match status" value="1"/>
</dbReference>